<dbReference type="PRINTS" id="PR00069">
    <property type="entry name" value="ALDKETRDTASE"/>
</dbReference>
<feature type="transmembrane region" description="Helical" evidence="12">
    <location>
        <begin position="400"/>
        <end position="420"/>
    </location>
</feature>
<comment type="similarity">
    <text evidence="2">Belongs to the major facilitator superfamily. Sugar transporter (TC 2.A.1.1) family.</text>
</comment>
<dbReference type="GeneID" id="63753592"/>
<comment type="function">
    <text evidence="9">Catalyzes the initial reaction in the xylose utilization pathway by reducing D-xylose into xylitol. Xylose is a major component of hemicelluloses such as xylan. Most fungi utilize D-xylose via three enzymatic reactions, xylose reductase (XR), xylitol dehydrogenase (XDH), and xylulokinase, to form xylulose 5-phosphate, which enters pentose phosphate pathway.</text>
</comment>
<comment type="catalytic activity">
    <reaction evidence="10">
        <text>xylitol + NADP(+) = D-xylose + NADPH + H(+)</text>
        <dbReference type="Rhea" id="RHEA:27445"/>
        <dbReference type="ChEBI" id="CHEBI:15378"/>
        <dbReference type="ChEBI" id="CHEBI:17151"/>
        <dbReference type="ChEBI" id="CHEBI:53455"/>
        <dbReference type="ChEBI" id="CHEBI:57783"/>
        <dbReference type="ChEBI" id="CHEBI:58349"/>
        <dbReference type="EC" id="1.1.1.307"/>
    </reaction>
</comment>
<dbReference type="Gene3D" id="1.20.1250.20">
    <property type="entry name" value="MFS general substrate transporter like domains"/>
    <property type="match status" value="1"/>
</dbReference>
<feature type="transmembrane region" description="Helical" evidence="12">
    <location>
        <begin position="74"/>
        <end position="92"/>
    </location>
</feature>
<sequence>MAGGTSIWVSKDAKNDPKEIFNLRLLYLLVSLAWAGCFYGFDTGNIGGILTLPSFKHAFGISDESEAEADNRKGTIAAMLAGGASAGSILAAPTSDYIGRKWSVFGWGCIFVIGAIMQMIANYEVLIAGRFIAGMGVGASSMLSPQFLAENSPKSVRGSVTASYNLMILLSLMLAFWINYGVSLWSFPGVETDDTQWRTAMGIQLIPGVLMCLMIPFVPETPRYLFNHNKAEEGLKNLCKLRGLPADHPFIVTESQEIMAQVRHEQQCYEGHNYWVVIKDIVTIRSNFQRFFLTVMLFLFHKLTGTDSLNYYAPEIFQLIGVNGNSSSLLTTGIYGVVKFAVTIFYVAYLVDRVGRRLPLIVGAIMQATAMLYLALYLRFAGTNTDSVGGTPAGGIVGIVWIYIYAFGWSFGHSVACYIVAAEIFPTRIRSFCMSFCFFVNWIIDYGLTRATPNMITNMGWGVFLFYAMLTYTGVVFIYFCLPEMKGRSIESMDDLFQRPLWTMWRHAYPTEEEKTRQEVRDLMDKKRNKMKSFTLNTGAKIPAVGFGTWKAAPGEAAAAVEAAFEAGYRHFDCAPLYGNEAEIGQVFKKTPIPREEYFVTTKLWSSDHRRIESALDKSLSDLNLTYIDLYLMHWPVTLDPSDASTYGKENRKIHASGWDFRDTWREMEKLIDTGKVKAIGVANFSTVNLEKLLSGGVRIVPAVNQTEIQPLLPQRKLNAFCVRWGIHQTAFGPLGGSGSTLHEDEVIRGIARERGTGTGNVMLSWGVQSGWSVIPKSTNPVRIRQNLEGNFELSEEEMKAMDGLVVGRAKRFNRPDWGTVIFHDDDEDVE</sequence>
<evidence type="ECO:0000256" key="5">
    <source>
        <dbReference type="ARBA" id="ARBA00022692"/>
    </source>
</evidence>
<dbReference type="InterPro" id="IPR020846">
    <property type="entry name" value="MFS_dom"/>
</dbReference>
<dbReference type="InterPro" id="IPR050360">
    <property type="entry name" value="MFS_Sugar_Transporters"/>
</dbReference>
<dbReference type="InterPro" id="IPR003663">
    <property type="entry name" value="Sugar/inositol_transpt"/>
</dbReference>
<evidence type="ECO:0000256" key="6">
    <source>
        <dbReference type="ARBA" id="ARBA00022989"/>
    </source>
</evidence>
<evidence type="ECO:0000256" key="2">
    <source>
        <dbReference type="ARBA" id="ARBA00010992"/>
    </source>
</evidence>
<evidence type="ECO:0000256" key="7">
    <source>
        <dbReference type="ARBA" id="ARBA00023002"/>
    </source>
</evidence>
<feature type="transmembrane region" description="Helical" evidence="12">
    <location>
        <begin position="200"/>
        <end position="218"/>
    </location>
</feature>
<feature type="transmembrane region" description="Helical" evidence="12">
    <location>
        <begin position="432"/>
        <end position="449"/>
    </location>
</feature>
<dbReference type="SUPFAM" id="SSF103473">
    <property type="entry name" value="MFS general substrate transporter"/>
    <property type="match status" value="1"/>
</dbReference>
<evidence type="ECO:0000256" key="8">
    <source>
        <dbReference type="ARBA" id="ARBA00023136"/>
    </source>
</evidence>
<evidence type="ECO:0000256" key="9">
    <source>
        <dbReference type="ARBA" id="ARBA00025065"/>
    </source>
</evidence>
<feature type="domain" description="Major facilitator superfamily (MFS) profile" evidence="13">
    <location>
        <begin position="28"/>
        <end position="486"/>
    </location>
</feature>
<reference evidence="15" key="1">
    <citation type="journal article" date="2017" name="Genome Biol.">
        <title>Comparative genomics reveals high biological diversity and specific adaptations in the industrially and medically important fungal genus Aspergillus.</title>
        <authorList>
            <person name="de Vries R.P."/>
            <person name="Riley R."/>
            <person name="Wiebenga A."/>
            <person name="Aguilar-Osorio G."/>
            <person name="Amillis S."/>
            <person name="Uchima C.A."/>
            <person name="Anderluh G."/>
            <person name="Asadollahi M."/>
            <person name="Askin M."/>
            <person name="Barry K."/>
            <person name="Battaglia E."/>
            <person name="Bayram O."/>
            <person name="Benocci T."/>
            <person name="Braus-Stromeyer S.A."/>
            <person name="Caldana C."/>
            <person name="Canovas D."/>
            <person name="Cerqueira G.C."/>
            <person name="Chen F."/>
            <person name="Chen W."/>
            <person name="Choi C."/>
            <person name="Clum A."/>
            <person name="Dos Santos R.A."/>
            <person name="Damasio A.R."/>
            <person name="Diallinas G."/>
            <person name="Emri T."/>
            <person name="Fekete E."/>
            <person name="Flipphi M."/>
            <person name="Freyberg S."/>
            <person name="Gallo A."/>
            <person name="Gournas C."/>
            <person name="Habgood R."/>
            <person name="Hainaut M."/>
            <person name="Harispe M.L."/>
            <person name="Henrissat B."/>
            <person name="Hilden K.S."/>
            <person name="Hope R."/>
            <person name="Hossain A."/>
            <person name="Karabika E."/>
            <person name="Karaffa L."/>
            <person name="Karanyi Z."/>
            <person name="Krasevec N."/>
            <person name="Kuo A."/>
            <person name="Kusch H."/>
            <person name="LaButti K."/>
            <person name="Lagendijk E.L."/>
            <person name="Lapidus A."/>
            <person name="Levasseur A."/>
            <person name="Lindquist E."/>
            <person name="Lipzen A."/>
            <person name="Logrieco A.F."/>
            <person name="MacCabe A."/>
            <person name="Maekelae M.R."/>
            <person name="Malavazi I."/>
            <person name="Melin P."/>
            <person name="Meyer V."/>
            <person name="Mielnichuk N."/>
            <person name="Miskei M."/>
            <person name="Molnar A.P."/>
            <person name="Mule G."/>
            <person name="Ngan C.Y."/>
            <person name="Orejas M."/>
            <person name="Orosz E."/>
            <person name="Ouedraogo J.P."/>
            <person name="Overkamp K.M."/>
            <person name="Park H.-S."/>
            <person name="Perrone G."/>
            <person name="Piumi F."/>
            <person name="Punt P.J."/>
            <person name="Ram A.F."/>
            <person name="Ramon A."/>
            <person name="Rauscher S."/>
            <person name="Record E."/>
            <person name="Riano-Pachon D.M."/>
            <person name="Robert V."/>
            <person name="Roehrig J."/>
            <person name="Ruller R."/>
            <person name="Salamov A."/>
            <person name="Salih N.S."/>
            <person name="Samson R.A."/>
            <person name="Sandor E."/>
            <person name="Sanguinetti M."/>
            <person name="Schuetze T."/>
            <person name="Sepcic K."/>
            <person name="Shelest E."/>
            <person name="Sherlock G."/>
            <person name="Sophianopoulou V."/>
            <person name="Squina F.M."/>
            <person name="Sun H."/>
            <person name="Susca A."/>
            <person name="Todd R.B."/>
            <person name="Tsang A."/>
            <person name="Unkles S.E."/>
            <person name="van de Wiele N."/>
            <person name="van Rossen-Uffink D."/>
            <person name="Oliveira J.V."/>
            <person name="Vesth T.C."/>
            <person name="Visser J."/>
            <person name="Yu J.-H."/>
            <person name="Zhou M."/>
            <person name="Andersen M.R."/>
            <person name="Archer D.B."/>
            <person name="Baker S.E."/>
            <person name="Benoit I."/>
            <person name="Brakhage A.A."/>
            <person name="Braus G.H."/>
            <person name="Fischer R."/>
            <person name="Frisvad J.C."/>
            <person name="Goldman G.H."/>
            <person name="Houbraken J."/>
            <person name="Oakley B."/>
            <person name="Pocsi I."/>
            <person name="Scazzocchio C."/>
            <person name="Seiboth B."/>
            <person name="vanKuyk P.A."/>
            <person name="Wortman J."/>
            <person name="Dyer P.S."/>
            <person name="Grigoriev I.V."/>
        </authorList>
    </citation>
    <scope>NUCLEOTIDE SEQUENCE [LARGE SCALE GENOMIC DNA]</scope>
    <source>
        <strain evidence="15">DTO 134E9</strain>
    </source>
</reference>
<feature type="transmembrane region" description="Helical" evidence="12">
    <location>
        <begin position="104"/>
        <end position="121"/>
    </location>
</feature>
<evidence type="ECO:0000313" key="14">
    <source>
        <dbReference type="EMBL" id="OJJ34055.1"/>
    </source>
</evidence>
<dbReference type="FunFam" id="3.20.20.100:FF:000002">
    <property type="entry name" value="2,5-diketo-D-gluconic acid reductase A"/>
    <property type="match status" value="1"/>
</dbReference>
<keyword evidence="8 12" id="KW-0472">Membrane</keyword>
<dbReference type="InterPro" id="IPR023210">
    <property type="entry name" value="NADP_OxRdtase_dom"/>
</dbReference>
<keyword evidence="6 12" id="KW-1133">Transmembrane helix</keyword>
<dbReference type="Pfam" id="PF00248">
    <property type="entry name" value="Aldo_ket_red"/>
    <property type="match status" value="1"/>
</dbReference>
<gene>
    <name evidence="14" type="ORF">ASPWEDRAFT_52383</name>
</gene>
<organism evidence="14 15">
    <name type="scientific">Aspergillus wentii DTO 134E9</name>
    <dbReference type="NCBI Taxonomy" id="1073089"/>
    <lineage>
        <taxon>Eukaryota</taxon>
        <taxon>Fungi</taxon>
        <taxon>Dikarya</taxon>
        <taxon>Ascomycota</taxon>
        <taxon>Pezizomycotina</taxon>
        <taxon>Eurotiomycetes</taxon>
        <taxon>Eurotiomycetidae</taxon>
        <taxon>Eurotiales</taxon>
        <taxon>Aspergillaceae</taxon>
        <taxon>Aspergillus</taxon>
        <taxon>Aspergillus subgen. Cremei</taxon>
    </lineage>
</organism>
<evidence type="ECO:0000313" key="15">
    <source>
        <dbReference type="Proteomes" id="UP000184383"/>
    </source>
</evidence>
<dbReference type="PROSITE" id="PS00216">
    <property type="entry name" value="SUGAR_TRANSPORT_1"/>
    <property type="match status" value="2"/>
</dbReference>
<comment type="subcellular location">
    <subcellularLocation>
        <location evidence="1">Membrane</location>
        <topology evidence="1">Multi-pass membrane protein</topology>
    </subcellularLocation>
</comment>
<dbReference type="AlphaFoldDB" id="A0A1L9RGK2"/>
<dbReference type="InterPro" id="IPR005829">
    <property type="entry name" value="Sugar_transporter_CS"/>
</dbReference>
<evidence type="ECO:0000256" key="10">
    <source>
        <dbReference type="ARBA" id="ARBA00047534"/>
    </source>
</evidence>
<dbReference type="PROSITE" id="PS50850">
    <property type="entry name" value="MFS"/>
    <property type="match status" value="1"/>
</dbReference>
<keyword evidence="15" id="KW-1185">Reference proteome</keyword>
<evidence type="ECO:0000256" key="1">
    <source>
        <dbReference type="ARBA" id="ARBA00004141"/>
    </source>
</evidence>
<dbReference type="InterPro" id="IPR005828">
    <property type="entry name" value="MFS_sugar_transport-like"/>
</dbReference>
<dbReference type="EMBL" id="KV878213">
    <property type="protein sequence ID" value="OJJ34055.1"/>
    <property type="molecule type" value="Genomic_DNA"/>
</dbReference>
<feature type="transmembrane region" description="Helical" evidence="12">
    <location>
        <begin position="358"/>
        <end position="380"/>
    </location>
</feature>
<keyword evidence="5 12" id="KW-0812">Transmembrane</keyword>
<dbReference type="Gene3D" id="3.20.20.100">
    <property type="entry name" value="NADP-dependent oxidoreductase domain"/>
    <property type="match status" value="1"/>
</dbReference>
<dbReference type="Proteomes" id="UP000184383">
    <property type="component" value="Unassembled WGS sequence"/>
</dbReference>
<dbReference type="PROSITE" id="PS00217">
    <property type="entry name" value="SUGAR_TRANSPORT_2"/>
    <property type="match status" value="1"/>
</dbReference>
<proteinExistence type="inferred from homology"/>
<dbReference type="GO" id="GO:0016020">
    <property type="term" value="C:membrane"/>
    <property type="evidence" value="ECO:0007669"/>
    <property type="project" value="UniProtKB-SubCell"/>
</dbReference>
<feature type="transmembrane region" description="Helical" evidence="12">
    <location>
        <begin position="127"/>
        <end position="149"/>
    </location>
</feature>
<feature type="transmembrane region" description="Helical" evidence="12">
    <location>
        <begin position="333"/>
        <end position="351"/>
    </location>
</feature>
<dbReference type="InterPro" id="IPR036259">
    <property type="entry name" value="MFS_trans_sf"/>
</dbReference>
<dbReference type="RefSeq" id="XP_040687731.1">
    <property type="nucleotide sequence ID" value="XM_040837744.1"/>
</dbReference>
<accession>A0A1L9RGK2</accession>
<dbReference type="SUPFAM" id="SSF51430">
    <property type="entry name" value="NAD(P)-linked oxidoreductase"/>
    <property type="match status" value="1"/>
</dbReference>
<keyword evidence="4" id="KW-0813">Transport</keyword>
<dbReference type="InterPro" id="IPR036812">
    <property type="entry name" value="NAD(P)_OxRdtase_dom_sf"/>
</dbReference>
<dbReference type="InterPro" id="IPR018170">
    <property type="entry name" value="Aldo/ket_reductase_CS"/>
</dbReference>
<dbReference type="PROSITE" id="PS00798">
    <property type="entry name" value="ALDOKETO_REDUCTASE_1"/>
    <property type="match status" value="1"/>
</dbReference>
<evidence type="ECO:0000259" key="13">
    <source>
        <dbReference type="PROSITE" id="PS50850"/>
    </source>
</evidence>
<name>A0A1L9RGK2_ASPWE</name>
<evidence type="ECO:0000256" key="4">
    <source>
        <dbReference type="ARBA" id="ARBA00022448"/>
    </source>
</evidence>
<dbReference type="STRING" id="1073089.A0A1L9RGK2"/>
<dbReference type="InterPro" id="IPR020471">
    <property type="entry name" value="AKR"/>
</dbReference>
<feature type="transmembrane region" description="Helical" evidence="12">
    <location>
        <begin position="21"/>
        <end position="41"/>
    </location>
</feature>
<dbReference type="GO" id="GO:0016616">
    <property type="term" value="F:oxidoreductase activity, acting on the CH-OH group of donors, NAD or NADP as acceptor"/>
    <property type="evidence" value="ECO:0007669"/>
    <property type="project" value="UniProtKB-ARBA"/>
</dbReference>
<dbReference type="PANTHER" id="PTHR48022">
    <property type="entry name" value="PLASTIDIC GLUCOSE TRANSPORTER 4"/>
    <property type="match status" value="1"/>
</dbReference>
<evidence type="ECO:0000256" key="11">
    <source>
        <dbReference type="ARBA" id="ARBA00049485"/>
    </source>
</evidence>
<evidence type="ECO:0000256" key="3">
    <source>
        <dbReference type="ARBA" id="ARBA00012845"/>
    </source>
</evidence>
<evidence type="ECO:0000256" key="12">
    <source>
        <dbReference type="SAM" id="Phobius"/>
    </source>
</evidence>
<dbReference type="GO" id="GO:0005351">
    <property type="term" value="F:carbohydrate:proton symporter activity"/>
    <property type="evidence" value="ECO:0007669"/>
    <property type="project" value="TreeGrafter"/>
</dbReference>
<comment type="catalytic activity">
    <reaction evidence="11">
        <text>xylitol + NAD(+) = D-xylose + NADH + H(+)</text>
        <dbReference type="Rhea" id="RHEA:27441"/>
        <dbReference type="ChEBI" id="CHEBI:15378"/>
        <dbReference type="ChEBI" id="CHEBI:17151"/>
        <dbReference type="ChEBI" id="CHEBI:53455"/>
        <dbReference type="ChEBI" id="CHEBI:57540"/>
        <dbReference type="ChEBI" id="CHEBI:57945"/>
        <dbReference type="EC" id="1.1.1.307"/>
    </reaction>
</comment>
<dbReference type="OrthoDB" id="5296287at2759"/>
<dbReference type="PANTHER" id="PTHR48022:SF8">
    <property type="entry name" value="MAJOR FACILITATOR SUPERFAMILY (MFS) PROFILE DOMAIN-CONTAINING PROTEIN-RELATED"/>
    <property type="match status" value="1"/>
</dbReference>
<protein>
    <recommendedName>
        <fullName evidence="3">D-xylose reductase [NAD(P)H]</fullName>
        <ecNumber evidence="3">1.1.1.307</ecNumber>
    </recommendedName>
</protein>
<dbReference type="NCBIfam" id="TIGR00879">
    <property type="entry name" value="SP"/>
    <property type="match status" value="1"/>
</dbReference>
<dbReference type="EC" id="1.1.1.307" evidence="3"/>
<dbReference type="VEuPathDB" id="FungiDB:ASPWEDRAFT_52383"/>
<feature type="transmembrane region" description="Helical" evidence="12">
    <location>
        <begin position="291"/>
        <end position="313"/>
    </location>
</feature>
<feature type="transmembrane region" description="Helical" evidence="12">
    <location>
        <begin position="461"/>
        <end position="482"/>
    </location>
</feature>
<keyword evidence="7" id="KW-0560">Oxidoreductase</keyword>
<dbReference type="Pfam" id="PF00083">
    <property type="entry name" value="Sugar_tr"/>
    <property type="match status" value="1"/>
</dbReference>
<feature type="transmembrane region" description="Helical" evidence="12">
    <location>
        <begin position="161"/>
        <end position="180"/>
    </location>
</feature>